<evidence type="ECO:0000256" key="4">
    <source>
        <dbReference type="RuleBase" id="RU004262"/>
    </source>
</evidence>
<accession>A0A182NI30</accession>
<evidence type="ECO:0000313" key="7">
    <source>
        <dbReference type="EnsemblMetazoa" id="ADIR007303-PA"/>
    </source>
</evidence>
<dbReference type="Pfam" id="PF00151">
    <property type="entry name" value="Lipase"/>
    <property type="match status" value="1"/>
</dbReference>
<dbReference type="InterPro" id="IPR013818">
    <property type="entry name" value="Lipase"/>
</dbReference>
<keyword evidence="8" id="KW-1185">Reference proteome</keyword>
<evidence type="ECO:0000256" key="5">
    <source>
        <dbReference type="SAM" id="SignalP"/>
    </source>
</evidence>
<dbReference type="PANTHER" id="PTHR11610:SF104">
    <property type="entry name" value="AGAP010328-PA"/>
    <property type="match status" value="1"/>
</dbReference>
<dbReference type="InterPro" id="IPR029058">
    <property type="entry name" value="AB_hydrolase_fold"/>
</dbReference>
<reference evidence="7" key="2">
    <citation type="submission" date="2020-05" db="UniProtKB">
        <authorList>
            <consortium name="EnsemblMetazoa"/>
        </authorList>
    </citation>
    <scope>IDENTIFICATION</scope>
    <source>
        <strain evidence="7">WRAIR2</strain>
    </source>
</reference>
<dbReference type="GO" id="GO:0017171">
    <property type="term" value="F:serine hydrolase activity"/>
    <property type="evidence" value="ECO:0007669"/>
    <property type="project" value="TreeGrafter"/>
</dbReference>
<dbReference type="STRING" id="7168.A0A182NI30"/>
<name>A0A182NI30_9DIPT</name>
<keyword evidence="3" id="KW-0964">Secreted</keyword>
<reference evidence="8" key="1">
    <citation type="submission" date="2013-03" db="EMBL/GenBank/DDBJ databases">
        <title>The Genome Sequence of Anopheles dirus WRAIR2.</title>
        <authorList>
            <consortium name="The Broad Institute Genomics Platform"/>
            <person name="Neafsey D.E."/>
            <person name="Walton C."/>
            <person name="Walker B."/>
            <person name="Young S.K."/>
            <person name="Zeng Q."/>
            <person name="Gargeya S."/>
            <person name="Fitzgerald M."/>
            <person name="Haas B."/>
            <person name="Abouelleil A."/>
            <person name="Allen A.W."/>
            <person name="Alvarado L."/>
            <person name="Arachchi H.M."/>
            <person name="Berlin A.M."/>
            <person name="Chapman S.B."/>
            <person name="Gainer-Dewar J."/>
            <person name="Goldberg J."/>
            <person name="Griggs A."/>
            <person name="Gujja S."/>
            <person name="Hansen M."/>
            <person name="Howarth C."/>
            <person name="Imamovic A."/>
            <person name="Ireland A."/>
            <person name="Larimer J."/>
            <person name="McCowan C."/>
            <person name="Murphy C."/>
            <person name="Pearson M."/>
            <person name="Poon T.W."/>
            <person name="Priest M."/>
            <person name="Roberts A."/>
            <person name="Saif S."/>
            <person name="Shea T."/>
            <person name="Sisk P."/>
            <person name="Sykes S."/>
            <person name="Wortman J."/>
            <person name="Nusbaum C."/>
            <person name="Birren B."/>
        </authorList>
    </citation>
    <scope>NUCLEOTIDE SEQUENCE [LARGE SCALE GENOMIC DNA]</scope>
    <source>
        <strain evidence="8">WRAIR2</strain>
    </source>
</reference>
<evidence type="ECO:0000313" key="8">
    <source>
        <dbReference type="Proteomes" id="UP000075884"/>
    </source>
</evidence>
<dbReference type="Proteomes" id="UP000075884">
    <property type="component" value="Unassembled WGS sequence"/>
</dbReference>
<evidence type="ECO:0000256" key="1">
    <source>
        <dbReference type="ARBA" id="ARBA00004613"/>
    </source>
</evidence>
<dbReference type="GO" id="GO:0016042">
    <property type="term" value="P:lipid catabolic process"/>
    <property type="evidence" value="ECO:0007669"/>
    <property type="project" value="TreeGrafter"/>
</dbReference>
<feature type="signal peptide" evidence="5">
    <location>
        <begin position="1"/>
        <end position="23"/>
    </location>
</feature>
<evidence type="ECO:0000256" key="3">
    <source>
        <dbReference type="ARBA" id="ARBA00022525"/>
    </source>
</evidence>
<proteinExistence type="inferred from homology"/>
<dbReference type="EnsemblMetazoa" id="ADIR007303-RA">
    <property type="protein sequence ID" value="ADIR007303-PA"/>
    <property type="gene ID" value="ADIR007303"/>
</dbReference>
<sequence length="302" mass="33658">MGALSMVCLCSMVLMGRFHQADAWSSTTNYNFDTDITFVIYDWTTSNFATQTTAQTNFDAFGCKPTDPFVIVLHGWSEGCRITEWVRSTMNNFFIYRKGCILCLDFSVIADNNDYFTVVKMVDPIARTLEKKLRQLFAFGIPPAKGMLYGFSLGSQIAFQAGRNLAPQKLGRIDACDPPGVGFDSNSTYTALSVMDAATEVQCVHTSGDIGTLRRVCHKDWCMGYCGWLQFADVIKSSHALCTDFYNAAFSVDFRAVANPYLCPTTRAISSWNGFKMGYFMPQGNTLTGDLFAKTSKTYPYN</sequence>
<dbReference type="GO" id="GO:0016298">
    <property type="term" value="F:lipase activity"/>
    <property type="evidence" value="ECO:0007669"/>
    <property type="project" value="InterPro"/>
</dbReference>
<dbReference type="GO" id="GO:0005615">
    <property type="term" value="C:extracellular space"/>
    <property type="evidence" value="ECO:0007669"/>
    <property type="project" value="TreeGrafter"/>
</dbReference>
<feature type="domain" description="Lipase" evidence="6">
    <location>
        <begin position="28"/>
        <end position="221"/>
    </location>
</feature>
<comment type="subcellular location">
    <subcellularLocation>
        <location evidence="1">Secreted</location>
    </subcellularLocation>
</comment>
<dbReference type="SUPFAM" id="SSF53474">
    <property type="entry name" value="alpha/beta-Hydrolases"/>
    <property type="match status" value="1"/>
</dbReference>
<dbReference type="AlphaFoldDB" id="A0A182NI30"/>
<evidence type="ECO:0000256" key="2">
    <source>
        <dbReference type="ARBA" id="ARBA00010701"/>
    </source>
</evidence>
<dbReference type="PANTHER" id="PTHR11610">
    <property type="entry name" value="LIPASE"/>
    <property type="match status" value="1"/>
</dbReference>
<evidence type="ECO:0000259" key="6">
    <source>
        <dbReference type="Pfam" id="PF00151"/>
    </source>
</evidence>
<comment type="similarity">
    <text evidence="2 4">Belongs to the AB hydrolase superfamily. Lipase family.</text>
</comment>
<dbReference type="Gene3D" id="3.40.50.1820">
    <property type="entry name" value="alpha/beta hydrolase"/>
    <property type="match status" value="1"/>
</dbReference>
<keyword evidence="5" id="KW-0732">Signal</keyword>
<feature type="chain" id="PRO_5008129871" description="Lipase domain-containing protein" evidence="5">
    <location>
        <begin position="24"/>
        <end position="302"/>
    </location>
</feature>
<dbReference type="VEuPathDB" id="VectorBase:ADIR007303"/>
<dbReference type="InterPro" id="IPR000734">
    <property type="entry name" value="TAG_lipase"/>
</dbReference>
<protein>
    <recommendedName>
        <fullName evidence="6">Lipase domain-containing protein</fullName>
    </recommendedName>
</protein>
<organism evidence="7 8">
    <name type="scientific">Anopheles dirus</name>
    <dbReference type="NCBI Taxonomy" id="7168"/>
    <lineage>
        <taxon>Eukaryota</taxon>
        <taxon>Metazoa</taxon>
        <taxon>Ecdysozoa</taxon>
        <taxon>Arthropoda</taxon>
        <taxon>Hexapoda</taxon>
        <taxon>Insecta</taxon>
        <taxon>Pterygota</taxon>
        <taxon>Neoptera</taxon>
        <taxon>Endopterygota</taxon>
        <taxon>Diptera</taxon>
        <taxon>Nematocera</taxon>
        <taxon>Culicoidea</taxon>
        <taxon>Culicidae</taxon>
        <taxon>Anophelinae</taxon>
        <taxon>Anopheles</taxon>
    </lineage>
</organism>